<gene>
    <name evidence="1" type="ORF">CYJ10_17260</name>
</gene>
<evidence type="ECO:0000313" key="2">
    <source>
        <dbReference type="Proteomes" id="UP000234341"/>
    </source>
</evidence>
<dbReference type="EMBL" id="PJRP01000007">
    <property type="protein sequence ID" value="PLP99551.1"/>
    <property type="molecule type" value="Genomic_DNA"/>
</dbReference>
<sequence>MKEECRRSSADFGFVDALPDYHREFAVESGSAQFGDRYRIVTHLLRHWLPDVFWGTIFGPAYVALFGIDRLLSAPAAIVEKIADDMVYVQLSKELRDVIEDPLGMQHRRNLFKRHLATDAFYETGRGYDRLERSPYGDIFKVPAFKLFDDE</sequence>
<organism evidence="1 2">
    <name type="scientific">Cupriavidus pauculus</name>
    <dbReference type="NCBI Taxonomy" id="82633"/>
    <lineage>
        <taxon>Bacteria</taxon>
        <taxon>Pseudomonadati</taxon>
        <taxon>Pseudomonadota</taxon>
        <taxon>Betaproteobacteria</taxon>
        <taxon>Burkholderiales</taxon>
        <taxon>Burkholderiaceae</taxon>
        <taxon>Cupriavidus</taxon>
    </lineage>
</organism>
<proteinExistence type="predicted"/>
<accession>A0A2N5CBK0</accession>
<comment type="caution">
    <text evidence="1">The sequence shown here is derived from an EMBL/GenBank/DDBJ whole genome shotgun (WGS) entry which is preliminary data.</text>
</comment>
<dbReference type="AlphaFoldDB" id="A0A2N5CBK0"/>
<name>A0A2N5CBK0_9BURK</name>
<evidence type="ECO:0000313" key="1">
    <source>
        <dbReference type="EMBL" id="PLP99551.1"/>
    </source>
</evidence>
<dbReference type="Proteomes" id="UP000234341">
    <property type="component" value="Unassembled WGS sequence"/>
</dbReference>
<protein>
    <submittedName>
        <fullName evidence="1">Uncharacterized protein</fullName>
    </submittedName>
</protein>
<reference evidence="1 2" key="1">
    <citation type="submission" date="2017-12" db="EMBL/GenBank/DDBJ databases">
        <title>Genome sequence of the active heterotrophic nitrifier-denitrifier, Cupriavidus pauculus UM1.</title>
        <authorList>
            <person name="Putonti C."/>
            <person name="Castignetti D."/>
        </authorList>
    </citation>
    <scope>NUCLEOTIDE SEQUENCE [LARGE SCALE GENOMIC DNA]</scope>
    <source>
        <strain evidence="1 2">UM1</strain>
    </source>
</reference>